<feature type="domain" description="Subtilisin-like protease fibronectin type-III" evidence="12">
    <location>
        <begin position="719"/>
        <end position="799"/>
    </location>
</feature>
<dbReference type="PANTHER" id="PTHR10795">
    <property type="entry name" value="PROPROTEIN CONVERTASE SUBTILISIN/KEXIN"/>
    <property type="match status" value="1"/>
</dbReference>
<dbReference type="RefSeq" id="WP_093376313.1">
    <property type="nucleotide sequence ID" value="NZ_BNAN01000002.1"/>
</dbReference>
<dbReference type="InterPro" id="IPR023828">
    <property type="entry name" value="Peptidase_S8_Ser-AS"/>
</dbReference>
<evidence type="ECO:0000256" key="1">
    <source>
        <dbReference type="ARBA" id="ARBA00011073"/>
    </source>
</evidence>
<evidence type="ECO:0000256" key="2">
    <source>
        <dbReference type="ARBA" id="ARBA00022670"/>
    </source>
</evidence>
<keyword evidence="14" id="KW-1185">Reference proteome</keyword>
<dbReference type="Gene3D" id="3.40.50.200">
    <property type="entry name" value="Peptidase S8/S53 domain"/>
    <property type="match status" value="1"/>
</dbReference>
<dbReference type="AlphaFoldDB" id="A0A1I2FH85"/>
<comment type="similarity">
    <text evidence="1 6">Belongs to the peptidase S8 family.</text>
</comment>
<dbReference type="OrthoDB" id="9762066at2"/>
<dbReference type="Proteomes" id="UP000198520">
    <property type="component" value="Unassembled WGS sequence"/>
</dbReference>
<dbReference type="CDD" id="cd02120">
    <property type="entry name" value="PA_subtilisin_like"/>
    <property type="match status" value="1"/>
</dbReference>
<evidence type="ECO:0000259" key="11">
    <source>
        <dbReference type="Pfam" id="PF05922"/>
    </source>
</evidence>
<protein>
    <submittedName>
        <fullName evidence="13">Peptidase inhibitor I9</fullName>
    </submittedName>
</protein>
<evidence type="ECO:0000256" key="7">
    <source>
        <dbReference type="SAM" id="MobiDB-lite"/>
    </source>
</evidence>
<feature type="region of interest" description="Disordered" evidence="7">
    <location>
        <begin position="1041"/>
        <end position="1069"/>
    </location>
</feature>
<dbReference type="Gene3D" id="2.60.40.2310">
    <property type="match status" value="1"/>
</dbReference>
<organism evidence="13 14">
    <name type="scientific">Flavimobilis marinus</name>
    <dbReference type="NCBI Taxonomy" id="285351"/>
    <lineage>
        <taxon>Bacteria</taxon>
        <taxon>Bacillati</taxon>
        <taxon>Actinomycetota</taxon>
        <taxon>Actinomycetes</taxon>
        <taxon>Micrococcales</taxon>
        <taxon>Jonesiaceae</taxon>
        <taxon>Flavimobilis</taxon>
    </lineage>
</organism>
<dbReference type="Pfam" id="PF00082">
    <property type="entry name" value="Peptidase_S8"/>
    <property type="match status" value="1"/>
</dbReference>
<evidence type="ECO:0000256" key="8">
    <source>
        <dbReference type="SAM" id="SignalP"/>
    </source>
</evidence>
<dbReference type="STRING" id="285351.SAMN04488035_1296"/>
<dbReference type="InterPro" id="IPR041469">
    <property type="entry name" value="Subtilisin-like_FN3"/>
</dbReference>
<feature type="signal peptide" evidence="8">
    <location>
        <begin position="1"/>
        <end position="37"/>
    </location>
</feature>
<reference evidence="14" key="1">
    <citation type="submission" date="2016-10" db="EMBL/GenBank/DDBJ databases">
        <authorList>
            <person name="Varghese N."/>
            <person name="Submissions S."/>
        </authorList>
    </citation>
    <scope>NUCLEOTIDE SEQUENCE [LARGE SCALE GENOMIC DNA]</scope>
    <source>
        <strain evidence="14">DSM 19083</strain>
    </source>
</reference>
<evidence type="ECO:0000256" key="6">
    <source>
        <dbReference type="PROSITE-ProRule" id="PRU01240"/>
    </source>
</evidence>
<name>A0A1I2FH85_9MICO</name>
<feature type="domain" description="PA" evidence="10">
    <location>
        <begin position="485"/>
        <end position="552"/>
    </location>
</feature>
<keyword evidence="2 6" id="KW-0645">Protease</keyword>
<dbReference type="PROSITE" id="PS51892">
    <property type="entry name" value="SUBTILASE"/>
    <property type="match status" value="1"/>
</dbReference>
<keyword evidence="3 6" id="KW-0378">Hydrolase</keyword>
<dbReference type="InterPro" id="IPR000209">
    <property type="entry name" value="Peptidase_S8/S53_dom"/>
</dbReference>
<dbReference type="PROSITE" id="PS00138">
    <property type="entry name" value="SUBTILASE_SER"/>
    <property type="match status" value="1"/>
</dbReference>
<dbReference type="SUPFAM" id="SSF52743">
    <property type="entry name" value="Subtilisin-like"/>
    <property type="match status" value="1"/>
</dbReference>
<evidence type="ECO:0000256" key="4">
    <source>
        <dbReference type="ARBA" id="ARBA00022825"/>
    </source>
</evidence>
<feature type="chain" id="PRO_5011710135" evidence="8">
    <location>
        <begin position="38"/>
        <end position="1069"/>
    </location>
</feature>
<dbReference type="InterPro" id="IPR045051">
    <property type="entry name" value="SBT"/>
</dbReference>
<dbReference type="Gene3D" id="2.60.120.380">
    <property type="match status" value="1"/>
</dbReference>
<feature type="domain" description="Inhibitor I9" evidence="11">
    <location>
        <begin position="63"/>
        <end position="160"/>
    </location>
</feature>
<evidence type="ECO:0000313" key="14">
    <source>
        <dbReference type="Proteomes" id="UP000198520"/>
    </source>
</evidence>
<dbReference type="Pfam" id="PF02225">
    <property type="entry name" value="PA"/>
    <property type="match status" value="1"/>
</dbReference>
<dbReference type="InterPro" id="IPR003137">
    <property type="entry name" value="PA_domain"/>
</dbReference>
<dbReference type="Gene3D" id="3.30.70.80">
    <property type="entry name" value="Peptidase S8 propeptide/proteinase inhibitor I9"/>
    <property type="match status" value="1"/>
</dbReference>
<feature type="active site" description="Charge relay system" evidence="5 6">
    <location>
        <position position="633"/>
    </location>
</feature>
<dbReference type="Pfam" id="PF05922">
    <property type="entry name" value="Inhibitor_I9"/>
    <property type="match status" value="1"/>
</dbReference>
<keyword evidence="8" id="KW-0732">Signal</keyword>
<dbReference type="InterPro" id="IPR010259">
    <property type="entry name" value="S8pro/Inhibitor_I9"/>
</dbReference>
<proteinExistence type="inferred from homology"/>
<evidence type="ECO:0000256" key="3">
    <source>
        <dbReference type="ARBA" id="ARBA00022801"/>
    </source>
</evidence>
<accession>A0A1I2FH85</accession>
<feature type="active site" description="Charge relay system" evidence="5 6">
    <location>
        <position position="310"/>
    </location>
</feature>
<dbReference type="InterPro" id="IPR015500">
    <property type="entry name" value="Peptidase_S8_subtilisin-rel"/>
</dbReference>
<evidence type="ECO:0000259" key="9">
    <source>
        <dbReference type="Pfam" id="PF00082"/>
    </source>
</evidence>
<dbReference type="GO" id="GO:0006508">
    <property type="term" value="P:proteolysis"/>
    <property type="evidence" value="ECO:0007669"/>
    <property type="project" value="UniProtKB-KW"/>
</dbReference>
<dbReference type="InterPro" id="IPR036852">
    <property type="entry name" value="Peptidase_S8/S53_dom_sf"/>
</dbReference>
<dbReference type="EMBL" id="FONZ01000002">
    <property type="protein sequence ID" value="SFF04097.1"/>
    <property type="molecule type" value="Genomic_DNA"/>
</dbReference>
<sequence>MVREVERSRFAVRRRATALVAALPLVLGVGVAPHALASTGSGSAAAPATAVTGEVIESYKDGNYIVVLKDAPVTTYDGGVAGIDATKVERGEKLDMTDADVKKYQAHLNKQQRSVARGHDADLQRTYTTVLNGFQADLSAEQATELAKDPQVLAVAENVQLSPDYSGTDFLGLSGRKGTWNSVYGGVRDAGEGVVVGVIDSGYDPDNEFLAGDPVKKATKTKKGKGWGWGRGGKPKVGEPYRDADGTIAMLKSDGTTFRGACEAGEGFAGTECNDKVISARYFAEDFLTYVPEDQRAPEELISPVDVGSHGTHTATTAVGNYGVDQVVAGRDFGTGSGVAPAAKLAVYKICWEDTDPDTGGCYTSASVAAIEQAIVDGVDVLNYSISGNNNSFVDPVAIAFKNAAAAGVFVAASAGNSGPTVSTVAHASPWLTTVAASTFTAGLYGTVEMEDGTKYRGISIAAQDVEQTEVVLAQDAGLPGAVSPNLCLPGTLDPAAATGKIVVCDRGQNARAEKSVVVRDAGGVGMVLVNLTEGSEDSDMHAVPTVHISDPSIKQKVIDNPGITAALRNEDTTDLPQTPFPQIAAFSSRGPSLAADSDLLKPDIAAPGVNVLAGVVPEAYEGNNFGFMSGTSMAAPHVAGMAALMLSKYPTWSPSAVKSAMMTSAFDAVTDAGDTDLDNFATGAGMADPRAMAKPGLVYQNDVRQWDALIAGELAARDVNLASIAVGSLAGEVTVKRTVTAVTPGTYVATADVPGIDVTVKPAKLSFKRAGEKKSFTVTFTNRSAALEAFSHGELRWDLKGKGKGKGTWYGKGRDKHRGAAISVASPVSVRPVAAIAPSLATFSSETGDGSGTIDLVGGVDATVDLSVVGLSKALSAVIEKVPGQPAVIGENESTGYSLVTVPEGATSATFAVNADDPTDDWDMFLYIPATGGVIQAATAAASEQIVLTDPAPGDYYIIGNLYSTSDNGPASASLDFVALQGDAGNLTATPDPLTLRNGVESEITVAWSGLEAGTYFGSVVLGDTGKSIALQVTVGGDEPAPAPDATVLTGQEAAEVPKTDLPKKKIR</sequence>
<evidence type="ECO:0000259" key="12">
    <source>
        <dbReference type="Pfam" id="PF17766"/>
    </source>
</evidence>
<keyword evidence="4 6" id="KW-0720">Serine protease</keyword>
<dbReference type="Gene3D" id="3.50.30.30">
    <property type="match status" value="1"/>
</dbReference>
<dbReference type="InterPro" id="IPR037045">
    <property type="entry name" value="S8pro/Inhibitor_I9_sf"/>
</dbReference>
<dbReference type="Pfam" id="PF17766">
    <property type="entry name" value="fn3_6"/>
    <property type="match status" value="1"/>
</dbReference>
<dbReference type="PRINTS" id="PR00723">
    <property type="entry name" value="SUBTILISIN"/>
</dbReference>
<feature type="domain" description="Peptidase S8/S53" evidence="9">
    <location>
        <begin position="191"/>
        <end position="680"/>
    </location>
</feature>
<dbReference type="SUPFAM" id="SSF54897">
    <property type="entry name" value="Protease propeptides/inhibitors"/>
    <property type="match status" value="1"/>
</dbReference>
<dbReference type="GO" id="GO:0004252">
    <property type="term" value="F:serine-type endopeptidase activity"/>
    <property type="evidence" value="ECO:0007669"/>
    <property type="project" value="UniProtKB-UniRule"/>
</dbReference>
<feature type="region of interest" description="Disordered" evidence="7">
    <location>
        <begin position="221"/>
        <end position="241"/>
    </location>
</feature>
<evidence type="ECO:0000313" key="13">
    <source>
        <dbReference type="EMBL" id="SFF04097.1"/>
    </source>
</evidence>
<feature type="compositionally biased region" description="Basic and acidic residues" evidence="7">
    <location>
        <begin position="1057"/>
        <end position="1069"/>
    </location>
</feature>
<evidence type="ECO:0000259" key="10">
    <source>
        <dbReference type="Pfam" id="PF02225"/>
    </source>
</evidence>
<gene>
    <name evidence="13" type="ORF">SAMN04488035_1296</name>
</gene>
<evidence type="ECO:0000256" key="5">
    <source>
        <dbReference type="PIRSR" id="PIRSR615500-1"/>
    </source>
</evidence>
<feature type="active site" description="Charge relay system" evidence="5 6">
    <location>
        <position position="200"/>
    </location>
</feature>